<dbReference type="Pfam" id="PF00144">
    <property type="entry name" value="Beta-lactamase"/>
    <property type="match status" value="1"/>
</dbReference>
<evidence type="ECO:0000313" key="3">
    <source>
        <dbReference type="Proteomes" id="UP001172673"/>
    </source>
</evidence>
<dbReference type="InterPro" id="IPR001466">
    <property type="entry name" value="Beta-lactam-related"/>
</dbReference>
<dbReference type="PANTHER" id="PTHR43283:SF3">
    <property type="entry name" value="BETA-LACTAMASE FAMILY PROTEIN (AFU_ORTHOLOGUE AFUA_5G07500)"/>
    <property type="match status" value="1"/>
</dbReference>
<organism evidence="2 3">
    <name type="scientific">Cladophialophora chaetospira</name>
    <dbReference type="NCBI Taxonomy" id="386627"/>
    <lineage>
        <taxon>Eukaryota</taxon>
        <taxon>Fungi</taxon>
        <taxon>Dikarya</taxon>
        <taxon>Ascomycota</taxon>
        <taxon>Pezizomycotina</taxon>
        <taxon>Eurotiomycetes</taxon>
        <taxon>Chaetothyriomycetidae</taxon>
        <taxon>Chaetothyriales</taxon>
        <taxon>Herpotrichiellaceae</taxon>
        <taxon>Cladophialophora</taxon>
    </lineage>
</organism>
<keyword evidence="3" id="KW-1185">Reference proteome</keyword>
<dbReference type="Proteomes" id="UP001172673">
    <property type="component" value="Unassembled WGS sequence"/>
</dbReference>
<evidence type="ECO:0000259" key="1">
    <source>
        <dbReference type="Pfam" id="PF00144"/>
    </source>
</evidence>
<reference evidence="2" key="1">
    <citation type="submission" date="2022-10" db="EMBL/GenBank/DDBJ databases">
        <title>Culturing micro-colonial fungi from biological soil crusts in the Mojave desert and describing Neophaeococcomyces mojavensis, and introducing the new genera and species Taxawa tesnikishii.</title>
        <authorList>
            <person name="Kurbessoian T."/>
            <person name="Stajich J.E."/>
        </authorList>
    </citation>
    <scope>NUCLEOTIDE SEQUENCE</scope>
    <source>
        <strain evidence="2">TK_41</strain>
    </source>
</reference>
<dbReference type="InterPro" id="IPR050789">
    <property type="entry name" value="Diverse_Enzym_Activities"/>
</dbReference>
<proteinExistence type="predicted"/>
<dbReference type="AlphaFoldDB" id="A0AA38WZ47"/>
<feature type="domain" description="Beta-lactamase-related" evidence="1">
    <location>
        <begin position="26"/>
        <end position="390"/>
    </location>
</feature>
<accession>A0AA38WZ47</accession>
<dbReference type="EMBL" id="JAPDRK010000021">
    <property type="protein sequence ID" value="KAJ9603763.1"/>
    <property type="molecule type" value="Genomic_DNA"/>
</dbReference>
<dbReference type="SUPFAM" id="SSF56601">
    <property type="entry name" value="beta-lactamase/transpeptidase-like"/>
    <property type="match status" value="1"/>
</dbReference>
<dbReference type="Gene3D" id="3.40.710.10">
    <property type="entry name" value="DD-peptidase/beta-lactamase superfamily"/>
    <property type="match status" value="1"/>
</dbReference>
<protein>
    <recommendedName>
        <fullName evidence="1">Beta-lactamase-related domain-containing protein</fullName>
    </recommendedName>
</protein>
<sequence length="415" mass="45812">MAKIASSAVPDLKAQIDALTSDPTGAPGIVYAAVNKQGDLIFEHASGKVGAGKDEPMTMESVFWIASCTKMITGIAAMQLVEQGKLALDDVELVEKLAPELKAVQVWDPASHKLVPKKRGITLRQLLSHTAGFGYAFFDDRLNDWAGPLGLDEFSGSYHDYLSQPLVNQPGEVWEYGINIDWAGILIERASGQRLNDYFQEHIFKPLGITHINMFPDDELKKKLAFMNARSLKDGSLSLNQNGHLNRRPLYATSKEEIDGTFHSGGAGCFARPNQYVQIIAALLNDGVHAPSGNRILKKETVDEMFTNQIPEMPNFARQAINPPKPEYSNALPELYPEPHDIPQGWGLTFFLHLKDSAIHSEGTGWWAGLPNLFWWADRKKGLGGIIASQIIPFGDPKILGLWAQVEAGIYQNLQ</sequence>
<dbReference type="PANTHER" id="PTHR43283">
    <property type="entry name" value="BETA-LACTAMASE-RELATED"/>
    <property type="match status" value="1"/>
</dbReference>
<dbReference type="InterPro" id="IPR012338">
    <property type="entry name" value="Beta-lactam/transpept-like"/>
</dbReference>
<comment type="caution">
    <text evidence="2">The sequence shown here is derived from an EMBL/GenBank/DDBJ whole genome shotgun (WGS) entry which is preliminary data.</text>
</comment>
<name>A0AA38WZ47_9EURO</name>
<gene>
    <name evidence="2" type="ORF">H2200_011949</name>
</gene>
<evidence type="ECO:0000313" key="2">
    <source>
        <dbReference type="EMBL" id="KAJ9603763.1"/>
    </source>
</evidence>